<sequence length="126" mass="14175">MEKPSSTNWLDSQTEPEILSVLRDGNLVEVDILMSVELFQFQGHFPEQPIFPGVAQLDWAARLSAKYFGNLGTIVGLSQIKFTNLIEPGDRLCLTLELQPEKRRVFFAFKQGENKCSSGCLELSPK</sequence>
<protein>
    <submittedName>
        <fullName evidence="2">Beta-hydroxyacyl-ACP dehydratase</fullName>
    </submittedName>
</protein>
<dbReference type="PIRSF" id="PIRSF030962">
    <property type="entry name" value="Dehydrase_ECs4332_prd"/>
    <property type="match status" value="1"/>
</dbReference>
<gene>
    <name evidence="2" type="ORF">NBZ79_06460</name>
</gene>
<dbReference type="RefSeq" id="WP_251936560.1">
    <property type="nucleotide sequence ID" value="NZ_CP098747.1"/>
</dbReference>
<evidence type="ECO:0000259" key="1">
    <source>
        <dbReference type="Pfam" id="PF22818"/>
    </source>
</evidence>
<dbReference type="Pfam" id="PF22818">
    <property type="entry name" value="ApeI-like"/>
    <property type="match status" value="1"/>
</dbReference>
<dbReference type="Gene3D" id="3.10.129.10">
    <property type="entry name" value="Hotdog Thioesterase"/>
    <property type="match status" value="1"/>
</dbReference>
<dbReference type="SUPFAM" id="SSF54637">
    <property type="entry name" value="Thioesterase/thiol ester dehydrase-isomerase"/>
    <property type="match status" value="1"/>
</dbReference>
<feature type="domain" description="ApeI dehydratase-like" evidence="1">
    <location>
        <begin position="25"/>
        <end position="119"/>
    </location>
</feature>
<evidence type="ECO:0000313" key="2">
    <source>
        <dbReference type="EMBL" id="USG62617.1"/>
    </source>
</evidence>
<dbReference type="InterPro" id="IPR029069">
    <property type="entry name" value="HotDog_dom_sf"/>
</dbReference>
<dbReference type="InterPro" id="IPR016962">
    <property type="entry name" value="Dehydrase_ECs4332_prd"/>
</dbReference>
<evidence type="ECO:0000313" key="3">
    <source>
        <dbReference type="Proteomes" id="UP001056291"/>
    </source>
</evidence>
<dbReference type="Proteomes" id="UP001056291">
    <property type="component" value="Chromosome"/>
</dbReference>
<organism evidence="2 3">
    <name type="scientific">Sneathiella marina</name>
    <dbReference type="NCBI Taxonomy" id="2950108"/>
    <lineage>
        <taxon>Bacteria</taxon>
        <taxon>Pseudomonadati</taxon>
        <taxon>Pseudomonadota</taxon>
        <taxon>Alphaproteobacteria</taxon>
        <taxon>Sneathiellales</taxon>
        <taxon>Sneathiellaceae</taxon>
        <taxon>Sneathiella</taxon>
    </lineage>
</organism>
<keyword evidence="3" id="KW-1185">Reference proteome</keyword>
<name>A0ABY4W6J1_9PROT</name>
<proteinExistence type="predicted"/>
<reference evidence="2" key="1">
    <citation type="submission" date="2022-06" db="EMBL/GenBank/DDBJ databases">
        <title>Sneathiella actinostolidae sp. nov., isolated from a sea anemonein the Western Pacific Ocean.</title>
        <authorList>
            <person name="Wei M.J."/>
        </authorList>
    </citation>
    <scope>NUCLEOTIDE SEQUENCE</scope>
    <source>
        <strain evidence="2">PHK-P5</strain>
    </source>
</reference>
<accession>A0ABY4W6J1</accession>
<dbReference type="InterPro" id="IPR054545">
    <property type="entry name" value="ApeI-like"/>
</dbReference>
<dbReference type="EMBL" id="CP098747">
    <property type="protein sequence ID" value="USG62617.1"/>
    <property type="molecule type" value="Genomic_DNA"/>
</dbReference>